<sequence>MVIEVPARTDGAAMWRIARDSGSLDLNSPYAYVLWGRDFAATSVVARIGDRVGGFITGYLRPEAPEVLMVWQVAVDAEHRGQGLAGRMLATLVDRAIALGARFVETTITADNAASIRLFTGLARDRDTTIERSDLFAAELLGDGHAAEDLYRIGPFGTVGSTL</sequence>
<dbReference type="PANTHER" id="PTHR43072">
    <property type="entry name" value="N-ACETYLTRANSFERASE"/>
    <property type="match status" value="1"/>
</dbReference>
<dbReference type="CDD" id="cd04301">
    <property type="entry name" value="NAT_SF"/>
    <property type="match status" value="1"/>
</dbReference>
<comment type="catalytic activity">
    <reaction evidence="8 9">
        <text>L-2,4-diaminobutanoate + acetyl-CoA = (2S)-4-acetamido-2-aminobutanoate + CoA + H(+)</text>
        <dbReference type="Rhea" id="RHEA:16901"/>
        <dbReference type="ChEBI" id="CHEBI:15378"/>
        <dbReference type="ChEBI" id="CHEBI:57287"/>
        <dbReference type="ChEBI" id="CHEBI:57288"/>
        <dbReference type="ChEBI" id="CHEBI:58761"/>
        <dbReference type="ChEBI" id="CHEBI:58929"/>
        <dbReference type="EC" id="2.3.1.178"/>
    </reaction>
</comment>
<feature type="domain" description="N-acetyltransferase" evidence="10">
    <location>
        <begin position="1"/>
        <end position="142"/>
    </location>
</feature>
<evidence type="ECO:0000256" key="5">
    <source>
        <dbReference type="ARBA" id="ARBA00017935"/>
    </source>
</evidence>
<evidence type="ECO:0000256" key="3">
    <source>
        <dbReference type="ARBA" id="ARBA00010712"/>
    </source>
</evidence>
<comment type="similarity">
    <text evidence="3 9">Belongs to the acetyltransferase family. EctA subfamily.</text>
</comment>
<dbReference type="InterPro" id="IPR000182">
    <property type="entry name" value="GNAT_dom"/>
</dbReference>
<organism evidence="11 12">
    <name type="scientific">Actinoalloteichus hymeniacidonis</name>
    <dbReference type="NCBI Taxonomy" id="340345"/>
    <lineage>
        <taxon>Bacteria</taxon>
        <taxon>Bacillati</taxon>
        <taxon>Actinomycetota</taxon>
        <taxon>Actinomycetes</taxon>
        <taxon>Pseudonocardiales</taxon>
        <taxon>Pseudonocardiaceae</taxon>
        <taxon>Actinoalloteichus</taxon>
    </lineage>
</organism>
<comment type="function">
    <text evidence="1 9">Catalyzes the acetylation of L-2,4-diaminobutyrate (DABA) to gamma-N-acetyl-alpha,gamma-diaminobutyric acid (ADABA) with acetyl coenzyme A.</text>
</comment>
<evidence type="ECO:0000313" key="11">
    <source>
        <dbReference type="EMBL" id="AOS61236.1"/>
    </source>
</evidence>
<dbReference type="PROSITE" id="PS51186">
    <property type="entry name" value="GNAT"/>
    <property type="match status" value="1"/>
</dbReference>
<dbReference type="NCBIfam" id="TIGR02406">
    <property type="entry name" value="ectoine_EctA"/>
    <property type="match status" value="1"/>
</dbReference>
<keyword evidence="6 9" id="KW-0808">Transferase</keyword>
<dbReference type="Pfam" id="PF00583">
    <property type="entry name" value="Acetyltransf_1"/>
    <property type="match status" value="1"/>
</dbReference>
<dbReference type="GO" id="GO:0033816">
    <property type="term" value="F:diaminobutyrate acetyltransferase activity"/>
    <property type="evidence" value="ECO:0007669"/>
    <property type="project" value="UniProtKB-EC"/>
</dbReference>
<dbReference type="PANTHER" id="PTHR43072:SF60">
    <property type="entry name" value="L-2,4-DIAMINOBUTYRIC ACID ACETYLTRANSFERASE"/>
    <property type="match status" value="1"/>
</dbReference>
<dbReference type="InterPro" id="IPR012772">
    <property type="entry name" value="Ectoine_EctA"/>
</dbReference>
<keyword evidence="12" id="KW-1185">Reference proteome</keyword>
<evidence type="ECO:0000256" key="4">
    <source>
        <dbReference type="ARBA" id="ARBA00012355"/>
    </source>
</evidence>
<keyword evidence="7 9" id="KW-0012">Acyltransferase</keyword>
<dbReference type="Proteomes" id="UP000095210">
    <property type="component" value="Chromosome"/>
</dbReference>
<comment type="pathway">
    <text evidence="2 9">Amine and polyamine biosynthesis; ectoine biosynthesis; L-ectoine from L-aspartate 4-semialdehyde: step 2/3.</text>
</comment>
<dbReference type="EMBL" id="CP014859">
    <property type="protein sequence ID" value="AOS61236.1"/>
    <property type="molecule type" value="Genomic_DNA"/>
</dbReference>
<evidence type="ECO:0000256" key="7">
    <source>
        <dbReference type="ARBA" id="ARBA00023315"/>
    </source>
</evidence>
<protein>
    <recommendedName>
        <fullName evidence="5 9">L-2,4-diaminobutyric acid acetyltransferase</fullName>
        <shortName evidence="9">DABA acetyltransferase</shortName>
        <ecNumber evidence="4 9">2.3.1.178</ecNumber>
    </recommendedName>
</protein>
<dbReference type="EC" id="2.3.1.178" evidence="4 9"/>
<accession>A0AAC9HLX6</accession>
<evidence type="ECO:0000256" key="6">
    <source>
        <dbReference type="ARBA" id="ARBA00022679"/>
    </source>
</evidence>
<dbReference type="InterPro" id="IPR016181">
    <property type="entry name" value="Acyl_CoA_acyltransferase"/>
</dbReference>
<dbReference type="AlphaFoldDB" id="A0AAC9HLX6"/>
<dbReference type="Gene3D" id="3.40.630.30">
    <property type="match status" value="1"/>
</dbReference>
<gene>
    <name evidence="9" type="primary">ectA</name>
    <name evidence="11" type="ORF">TL08_01990</name>
</gene>
<dbReference type="GO" id="GO:0019491">
    <property type="term" value="P:ectoine biosynthetic process"/>
    <property type="evidence" value="ECO:0007669"/>
    <property type="project" value="InterPro"/>
</dbReference>
<evidence type="ECO:0000256" key="8">
    <source>
        <dbReference type="ARBA" id="ARBA00048924"/>
    </source>
</evidence>
<dbReference type="KEGG" id="ahm:TL08_01990"/>
<evidence type="ECO:0000256" key="1">
    <source>
        <dbReference type="ARBA" id="ARBA00003741"/>
    </source>
</evidence>
<evidence type="ECO:0000256" key="2">
    <source>
        <dbReference type="ARBA" id="ARBA00004978"/>
    </source>
</evidence>
<name>A0AAC9HLX6_9PSEU</name>
<reference evidence="12" key="1">
    <citation type="submission" date="2016-03" db="EMBL/GenBank/DDBJ databases">
        <title>Complete genome sequence of the type strain Actinoalloteichus hymeniacidonis DSM 45092.</title>
        <authorList>
            <person name="Schaffert L."/>
            <person name="Albersmeier A."/>
            <person name="Winkler A."/>
            <person name="Kalinowski J."/>
            <person name="Zotchev S."/>
            <person name="Ruckert C."/>
        </authorList>
    </citation>
    <scope>NUCLEOTIDE SEQUENCE [LARGE SCALE GENOMIC DNA]</scope>
    <source>
        <strain evidence="12">HPA177(T) (DSM 45092(T))</strain>
    </source>
</reference>
<proteinExistence type="inferred from homology"/>
<evidence type="ECO:0000256" key="9">
    <source>
        <dbReference type="RuleBase" id="RU365045"/>
    </source>
</evidence>
<evidence type="ECO:0000313" key="12">
    <source>
        <dbReference type="Proteomes" id="UP000095210"/>
    </source>
</evidence>
<dbReference type="SUPFAM" id="SSF55729">
    <property type="entry name" value="Acyl-CoA N-acyltransferases (Nat)"/>
    <property type="match status" value="1"/>
</dbReference>
<evidence type="ECO:0000259" key="10">
    <source>
        <dbReference type="PROSITE" id="PS51186"/>
    </source>
</evidence>